<dbReference type="AlphaFoldDB" id="A0A7J9SJW3"/>
<organism evidence="2 3">
    <name type="scientific">Halobellus ruber</name>
    <dbReference type="NCBI Taxonomy" id="2761102"/>
    <lineage>
        <taxon>Archaea</taxon>
        <taxon>Methanobacteriati</taxon>
        <taxon>Methanobacteriota</taxon>
        <taxon>Stenosarchaea group</taxon>
        <taxon>Halobacteria</taxon>
        <taxon>Halobacteriales</taxon>
        <taxon>Haloferacaceae</taxon>
        <taxon>Halobellus</taxon>
    </lineage>
</organism>
<sequence length="240" mass="24572">MIEDALHYPRDDDDWTRTVLIGGILSLLGALVVPTILVLGYLVRVLERTMHGDEHPPAFDEWGDMLVDGVKAFAITLAYGLVPAVLAVVVVAGSILPFTVVEGPGAAGTAAGGLGLVVLLVGGLLALVTALVAAYVVPAAIAALAETGEVTAGFSVSRLRPALLSGTYAIAWLWAFAVVVGAGLLTGALNAIPIIGFVIGGFVGFYAAVSAYYIVGRAWGDHRGLEPAEPGETPVEGSTV</sequence>
<keyword evidence="1" id="KW-0812">Transmembrane</keyword>
<keyword evidence="1" id="KW-1133">Transmembrane helix</keyword>
<feature type="transmembrane region" description="Helical" evidence="1">
    <location>
        <begin position="191"/>
        <end position="215"/>
    </location>
</feature>
<keyword evidence="3" id="KW-1185">Reference proteome</keyword>
<dbReference type="InterPro" id="IPR025098">
    <property type="entry name" value="DUF4013"/>
</dbReference>
<evidence type="ECO:0000313" key="2">
    <source>
        <dbReference type="EMBL" id="MBB6646287.1"/>
    </source>
</evidence>
<protein>
    <submittedName>
        <fullName evidence="2">DUF4013 domain-containing protein</fullName>
    </submittedName>
</protein>
<name>A0A7J9SJW3_9EURY</name>
<feature type="transmembrane region" description="Helical" evidence="1">
    <location>
        <begin position="162"/>
        <end position="185"/>
    </location>
</feature>
<dbReference type="RefSeq" id="WP_185192635.1">
    <property type="nucleotide sequence ID" value="NZ_JACKXD010000002.1"/>
</dbReference>
<gene>
    <name evidence="2" type="ORF">H5V44_08290</name>
</gene>
<feature type="transmembrane region" description="Helical" evidence="1">
    <location>
        <begin position="20"/>
        <end position="43"/>
    </location>
</feature>
<feature type="transmembrane region" description="Helical" evidence="1">
    <location>
        <begin position="116"/>
        <end position="141"/>
    </location>
</feature>
<reference evidence="2 3" key="1">
    <citation type="submission" date="2020-08" db="EMBL/GenBank/DDBJ databases">
        <authorList>
            <person name="Seo M.-J."/>
        </authorList>
    </citation>
    <scope>NUCLEOTIDE SEQUENCE [LARGE SCALE GENOMIC DNA]</scope>
    <source>
        <strain evidence="2 3">MBLA0160</strain>
    </source>
</reference>
<dbReference type="EMBL" id="JACKXD010000002">
    <property type="protein sequence ID" value="MBB6646287.1"/>
    <property type="molecule type" value="Genomic_DNA"/>
</dbReference>
<feature type="transmembrane region" description="Helical" evidence="1">
    <location>
        <begin position="72"/>
        <end position="96"/>
    </location>
</feature>
<proteinExistence type="predicted"/>
<accession>A0A7J9SJW3</accession>
<evidence type="ECO:0000256" key="1">
    <source>
        <dbReference type="SAM" id="Phobius"/>
    </source>
</evidence>
<dbReference type="Proteomes" id="UP000546257">
    <property type="component" value="Unassembled WGS sequence"/>
</dbReference>
<dbReference type="Pfam" id="PF13197">
    <property type="entry name" value="DUF4013"/>
    <property type="match status" value="1"/>
</dbReference>
<comment type="caution">
    <text evidence="2">The sequence shown here is derived from an EMBL/GenBank/DDBJ whole genome shotgun (WGS) entry which is preliminary data.</text>
</comment>
<keyword evidence="1" id="KW-0472">Membrane</keyword>
<evidence type="ECO:0000313" key="3">
    <source>
        <dbReference type="Proteomes" id="UP000546257"/>
    </source>
</evidence>